<comment type="caution">
    <text evidence="1">The sequence shown here is derived from an EMBL/GenBank/DDBJ whole genome shotgun (WGS) entry which is preliminary data.</text>
</comment>
<reference evidence="1" key="1">
    <citation type="submission" date="2017-05" db="EMBL/GenBank/DDBJ databases">
        <title>The Genome Sequence of Enterococcus sp. 9E7_DIV0242.</title>
        <authorList>
            <consortium name="The Broad Institute Genomics Platform"/>
            <consortium name="The Broad Institute Genomic Center for Infectious Diseases"/>
            <person name="Earl A."/>
            <person name="Manson A."/>
            <person name="Schwartman J."/>
            <person name="Gilmore M."/>
            <person name="Abouelleil A."/>
            <person name="Cao P."/>
            <person name="Chapman S."/>
            <person name="Cusick C."/>
            <person name="Shea T."/>
            <person name="Young S."/>
            <person name="Neafsey D."/>
            <person name="Nusbaum C."/>
            <person name="Birren B."/>
        </authorList>
    </citation>
    <scope>NUCLEOTIDE SEQUENCE [LARGE SCALE GENOMIC DNA]</scope>
    <source>
        <strain evidence="1">9E7_DIV0242</strain>
    </source>
</reference>
<protein>
    <submittedName>
        <fullName evidence="1">Uncharacterized protein</fullName>
    </submittedName>
</protein>
<evidence type="ECO:0000313" key="1">
    <source>
        <dbReference type="EMBL" id="OTP10563.1"/>
    </source>
</evidence>
<organism evidence="1">
    <name type="scientific">Candidatus Enterococcus clewellii</name>
    <dbReference type="NCBI Taxonomy" id="1834193"/>
    <lineage>
        <taxon>Bacteria</taxon>
        <taxon>Bacillati</taxon>
        <taxon>Bacillota</taxon>
        <taxon>Bacilli</taxon>
        <taxon>Lactobacillales</taxon>
        <taxon>Enterococcaceae</taxon>
        <taxon>Enterococcus</taxon>
    </lineage>
</organism>
<sequence length="84" mass="9547">MYKLKYATEWNKNNISIDQTGLITAENQGVSQYYVSTTFVQGTFNVLNQRIEVSDDYSNDFRFATKLNLNEAVDSTTEYSGGLD</sequence>
<name>A0A242K054_9ENTE</name>
<dbReference type="AlphaFoldDB" id="A0A242K054"/>
<gene>
    <name evidence="1" type="ORF">A5888_003861</name>
</gene>
<accession>A0A242K054</accession>
<proteinExistence type="predicted"/>
<dbReference type="EMBL" id="NGMM01000008">
    <property type="protein sequence ID" value="OTP10563.1"/>
    <property type="molecule type" value="Genomic_DNA"/>
</dbReference>